<dbReference type="InParanoid" id="A0A061E099"/>
<accession>A0A061E099</accession>
<dbReference type="HOGENOM" id="CLU_2727298_0_0_1"/>
<feature type="region of interest" description="Disordered" evidence="1">
    <location>
        <begin position="53"/>
        <end position="72"/>
    </location>
</feature>
<keyword evidence="3" id="KW-1185">Reference proteome</keyword>
<proteinExistence type="predicted"/>
<dbReference type="Proteomes" id="UP000026915">
    <property type="component" value="Chromosome 2"/>
</dbReference>
<evidence type="ECO:0000256" key="1">
    <source>
        <dbReference type="SAM" id="MobiDB-lite"/>
    </source>
</evidence>
<feature type="region of interest" description="Disordered" evidence="1">
    <location>
        <begin position="1"/>
        <end position="20"/>
    </location>
</feature>
<protein>
    <submittedName>
        <fullName evidence="2">Uncharacterized protein</fullName>
    </submittedName>
</protein>
<name>A0A061E099_THECC</name>
<dbReference type="Gramene" id="EOX98072">
    <property type="protein sequence ID" value="EOX98072"/>
    <property type="gene ID" value="TCM_006920"/>
</dbReference>
<feature type="compositionally biased region" description="Polar residues" evidence="1">
    <location>
        <begin position="63"/>
        <end position="72"/>
    </location>
</feature>
<gene>
    <name evidence="2" type="ORF">TCM_006920</name>
</gene>
<dbReference type="AlphaFoldDB" id="A0A061E099"/>
<dbReference type="EMBL" id="CM001880">
    <property type="protein sequence ID" value="EOX98072.1"/>
    <property type="molecule type" value="Genomic_DNA"/>
</dbReference>
<feature type="compositionally biased region" description="Basic and acidic residues" evidence="1">
    <location>
        <begin position="1"/>
        <end position="16"/>
    </location>
</feature>
<sequence length="72" mass="8472">MLESKYFQHNEGREADEANNISITERGLSHFGGNESNPLRWICYTSLVNMKRQKRHPRREQSYRASSCNEGR</sequence>
<reference evidence="2 3" key="1">
    <citation type="journal article" date="2013" name="Genome Biol.">
        <title>The genome sequence of the most widely cultivated cacao type and its use to identify candidate genes regulating pod color.</title>
        <authorList>
            <person name="Motamayor J.C."/>
            <person name="Mockaitis K."/>
            <person name="Schmutz J."/>
            <person name="Haiminen N."/>
            <person name="Iii D.L."/>
            <person name="Cornejo O."/>
            <person name="Findley S.D."/>
            <person name="Zheng P."/>
            <person name="Utro F."/>
            <person name="Royaert S."/>
            <person name="Saski C."/>
            <person name="Jenkins J."/>
            <person name="Podicheti R."/>
            <person name="Zhao M."/>
            <person name="Scheffler B.E."/>
            <person name="Stack J.C."/>
            <person name="Feltus F.A."/>
            <person name="Mustiga G.M."/>
            <person name="Amores F."/>
            <person name="Phillips W."/>
            <person name="Marelli J.P."/>
            <person name="May G.D."/>
            <person name="Shapiro H."/>
            <person name="Ma J."/>
            <person name="Bustamante C.D."/>
            <person name="Schnell R.J."/>
            <person name="Main D."/>
            <person name="Gilbert D."/>
            <person name="Parida L."/>
            <person name="Kuhn D.N."/>
        </authorList>
    </citation>
    <scope>NUCLEOTIDE SEQUENCE [LARGE SCALE GENOMIC DNA]</scope>
    <source>
        <strain evidence="3">cv. Matina 1-6</strain>
    </source>
</reference>
<evidence type="ECO:0000313" key="2">
    <source>
        <dbReference type="EMBL" id="EOX98072.1"/>
    </source>
</evidence>
<evidence type="ECO:0000313" key="3">
    <source>
        <dbReference type="Proteomes" id="UP000026915"/>
    </source>
</evidence>
<organism evidence="2 3">
    <name type="scientific">Theobroma cacao</name>
    <name type="common">Cacao</name>
    <name type="synonym">Cocoa</name>
    <dbReference type="NCBI Taxonomy" id="3641"/>
    <lineage>
        <taxon>Eukaryota</taxon>
        <taxon>Viridiplantae</taxon>
        <taxon>Streptophyta</taxon>
        <taxon>Embryophyta</taxon>
        <taxon>Tracheophyta</taxon>
        <taxon>Spermatophyta</taxon>
        <taxon>Magnoliopsida</taxon>
        <taxon>eudicotyledons</taxon>
        <taxon>Gunneridae</taxon>
        <taxon>Pentapetalae</taxon>
        <taxon>rosids</taxon>
        <taxon>malvids</taxon>
        <taxon>Malvales</taxon>
        <taxon>Malvaceae</taxon>
        <taxon>Byttnerioideae</taxon>
        <taxon>Theobroma</taxon>
    </lineage>
</organism>